<dbReference type="EMBL" id="JAAOCP010000002">
    <property type="protein sequence ID" value="MBJ7638235.1"/>
    <property type="molecule type" value="Genomic_DNA"/>
</dbReference>
<name>A0A413FPG1_WEICO</name>
<dbReference type="EMBL" id="JAAOCX010000003">
    <property type="protein sequence ID" value="MBJ7632082.1"/>
    <property type="molecule type" value="Genomic_DNA"/>
</dbReference>
<dbReference type="OrthoDB" id="9802489at2"/>
<keyword evidence="3" id="KW-1185">Reference proteome</keyword>
<reference evidence="2 3" key="2">
    <citation type="journal article" date="2021" name="Int. J. Food Microbiol.">
        <title>Safety demonstration of a microbial species for use in the food chain: Weissella confusa.</title>
        <authorList>
            <person name="Bourdichon F."/>
            <person name="Patrone V."/>
            <person name="Fontana A."/>
            <person name="Milani G."/>
            <person name="Morelli L."/>
        </authorList>
    </citation>
    <scope>NUCLEOTIDE SEQUENCE [LARGE SCALE GENOMIC DNA]</scope>
    <source>
        <strain evidence="1">CCUG 30943</strain>
        <strain evidence="2 3">CCUG 43002</strain>
    </source>
</reference>
<dbReference type="RefSeq" id="WP_003607828.1">
    <property type="nucleotide sequence ID" value="NZ_ALXH01000143.1"/>
</dbReference>
<dbReference type="InterPro" id="IPR001387">
    <property type="entry name" value="Cro/C1-type_HTH"/>
</dbReference>
<reference evidence="2" key="1">
    <citation type="submission" date="2020-02" db="EMBL/GenBank/DDBJ databases">
        <authorList>
            <person name="Fontana A."/>
            <person name="Patrone V."/>
            <person name="Morelli L."/>
        </authorList>
    </citation>
    <scope>NUCLEOTIDE SEQUENCE</scope>
    <source>
        <strain evidence="1">CCUG 30943</strain>
        <strain evidence="2">CCUG 43002</strain>
    </source>
</reference>
<evidence type="ECO:0000313" key="3">
    <source>
        <dbReference type="Proteomes" id="UP000728106"/>
    </source>
</evidence>
<accession>A0A413FPG1</accession>
<sequence length="294" mass="34032">MKTEVDTTISSAVRGLIDMKHIPVCDILKHAGISSSRYYTFVNGQGDITVHKLHAMLRTLNVGLDELCLFIEPKPVDDEATSPVIAAIAEYQRTRDISGLINLQDKNDFRPVVLSSEEAKRIKPVLNDVLRRSEYYTMAELKAFLLYLNYFTYDEILAYYPKAMTSIRFLTQKLKERHDAARHDVLHVISFLVYQLLLISIQRGQSQEVHDLLNSFFSLPFEVDDWMTLFLRQMVEIIQLIMAEKVALAQTKYASVKESIKLFQAKENWEYFDAFMDDSFQSFMLTLYWIEVGG</sequence>
<dbReference type="Proteomes" id="UP000808038">
    <property type="component" value="Unassembled WGS sequence"/>
</dbReference>
<comment type="caution">
    <text evidence="2">The sequence shown here is derived from an EMBL/GenBank/DDBJ whole genome shotgun (WGS) entry which is preliminary data.</text>
</comment>
<gene>
    <name evidence="2" type="ORF">HAU20_02375</name>
    <name evidence="1" type="ORF">HAU43_03050</name>
</gene>
<evidence type="ECO:0000313" key="2">
    <source>
        <dbReference type="EMBL" id="MBJ7638235.1"/>
    </source>
</evidence>
<organism evidence="2 3">
    <name type="scientific">Weissella confusa</name>
    <name type="common">Lactobacillus confusus</name>
    <dbReference type="NCBI Taxonomy" id="1583"/>
    <lineage>
        <taxon>Bacteria</taxon>
        <taxon>Bacillati</taxon>
        <taxon>Bacillota</taxon>
        <taxon>Bacilli</taxon>
        <taxon>Lactobacillales</taxon>
        <taxon>Lactobacillaceae</taxon>
        <taxon>Weissella</taxon>
    </lineage>
</organism>
<dbReference type="Proteomes" id="UP000728106">
    <property type="component" value="Unassembled WGS sequence"/>
</dbReference>
<protein>
    <submittedName>
        <fullName evidence="2">Helix-turn-helix transcriptional regulator</fullName>
    </submittedName>
</protein>
<dbReference type="GeneID" id="57979660"/>
<dbReference type="CDD" id="cd00093">
    <property type="entry name" value="HTH_XRE"/>
    <property type="match status" value="1"/>
</dbReference>
<dbReference type="AlphaFoldDB" id="A0A413FPG1"/>
<evidence type="ECO:0000313" key="1">
    <source>
        <dbReference type="EMBL" id="MBJ7632082.1"/>
    </source>
</evidence>
<proteinExistence type="predicted"/>